<feature type="compositionally biased region" description="Polar residues" evidence="9">
    <location>
        <begin position="731"/>
        <end position="749"/>
    </location>
</feature>
<feature type="region of interest" description="Disordered" evidence="9">
    <location>
        <begin position="598"/>
        <end position="621"/>
    </location>
</feature>
<keyword evidence="5 8" id="KW-0175">Coiled coil</keyword>
<comment type="subcellular location">
    <subcellularLocation>
        <location evidence="2">Membrane</location>
    </subcellularLocation>
    <subcellularLocation>
        <location evidence="1">Mitochondrion</location>
    </subcellularLocation>
</comment>
<dbReference type="GO" id="GO:0016020">
    <property type="term" value="C:membrane"/>
    <property type="evidence" value="ECO:0007669"/>
    <property type="project" value="UniProtKB-SubCell"/>
</dbReference>
<organism evidence="10 11">
    <name type="scientific">Mycoemilia scoparia</name>
    <dbReference type="NCBI Taxonomy" id="417184"/>
    <lineage>
        <taxon>Eukaryota</taxon>
        <taxon>Fungi</taxon>
        <taxon>Fungi incertae sedis</taxon>
        <taxon>Zoopagomycota</taxon>
        <taxon>Kickxellomycotina</taxon>
        <taxon>Kickxellomycetes</taxon>
        <taxon>Kickxellales</taxon>
        <taxon>Kickxellaceae</taxon>
        <taxon>Mycoemilia</taxon>
    </lineage>
</organism>
<evidence type="ECO:0000256" key="2">
    <source>
        <dbReference type="ARBA" id="ARBA00004370"/>
    </source>
</evidence>
<feature type="compositionally biased region" description="Low complexity" evidence="9">
    <location>
        <begin position="251"/>
        <end position="261"/>
    </location>
</feature>
<feature type="coiled-coil region" evidence="8">
    <location>
        <begin position="341"/>
        <end position="394"/>
    </location>
</feature>
<dbReference type="EMBL" id="JANBPU010000067">
    <property type="protein sequence ID" value="KAJ1917600.1"/>
    <property type="molecule type" value="Genomic_DNA"/>
</dbReference>
<feature type="compositionally biased region" description="Polar residues" evidence="9">
    <location>
        <begin position="563"/>
        <end position="575"/>
    </location>
</feature>
<dbReference type="GO" id="GO:0005739">
    <property type="term" value="C:mitochondrion"/>
    <property type="evidence" value="ECO:0007669"/>
    <property type="project" value="UniProtKB-SubCell"/>
</dbReference>
<evidence type="ECO:0000313" key="11">
    <source>
        <dbReference type="Proteomes" id="UP001150538"/>
    </source>
</evidence>
<evidence type="ECO:0000256" key="9">
    <source>
        <dbReference type="SAM" id="MobiDB-lite"/>
    </source>
</evidence>
<evidence type="ECO:0000256" key="7">
    <source>
        <dbReference type="ARBA" id="ARBA00023136"/>
    </source>
</evidence>
<feature type="region of interest" description="Disordered" evidence="9">
    <location>
        <begin position="67"/>
        <end position="125"/>
    </location>
</feature>
<feature type="compositionally biased region" description="Low complexity" evidence="9">
    <location>
        <begin position="709"/>
        <end position="730"/>
    </location>
</feature>
<feature type="compositionally biased region" description="Basic residues" evidence="9">
    <location>
        <begin position="113"/>
        <end position="124"/>
    </location>
</feature>
<feature type="compositionally biased region" description="Basic and acidic residues" evidence="9">
    <location>
        <begin position="238"/>
        <end position="250"/>
    </location>
</feature>
<keyword evidence="7" id="KW-0472">Membrane</keyword>
<dbReference type="InterPro" id="IPR024461">
    <property type="entry name" value="CCDC90-like"/>
</dbReference>
<feature type="region of interest" description="Disordered" evidence="9">
    <location>
        <begin position="138"/>
        <end position="261"/>
    </location>
</feature>
<dbReference type="Proteomes" id="UP001150538">
    <property type="component" value="Unassembled WGS sequence"/>
</dbReference>
<feature type="compositionally biased region" description="Basic and acidic residues" evidence="9">
    <location>
        <begin position="518"/>
        <end position="528"/>
    </location>
</feature>
<dbReference type="PANTHER" id="PTHR14360:SF12">
    <property type="entry name" value="MOZ PROTEIN REPRESENTS A CHROMATIN-ASSOCIATED ACETYLTRANSFERASE"/>
    <property type="match status" value="1"/>
</dbReference>
<feature type="compositionally biased region" description="Low complexity" evidence="9">
    <location>
        <begin position="153"/>
        <end position="163"/>
    </location>
</feature>
<evidence type="ECO:0000256" key="8">
    <source>
        <dbReference type="SAM" id="Coils"/>
    </source>
</evidence>
<feature type="compositionally biased region" description="Basic and acidic residues" evidence="9">
    <location>
        <begin position="683"/>
        <end position="705"/>
    </location>
</feature>
<protein>
    <submittedName>
        <fullName evidence="10">Uncharacterized protein</fullName>
    </submittedName>
</protein>
<feature type="region of interest" description="Disordered" evidence="9">
    <location>
        <begin position="563"/>
        <end position="585"/>
    </location>
</feature>
<sequence length="789" mass="87765">MLHDILLRQTVARSTANAKALTASIEARILPRRRAGKSINEHTHIITINGIRKRDFYSRSLYYNISSDNSGSAKDKDTNAASSVSGQLGKPEELKVLSGPMVRSDSKVEIKHRISLHKPSRHGRALPEHHEQFEINHPETAATQPVDEKSKSSSETTTSQTSQKEGDKPDKEKGKERQNPDAMMRNAKGEVILGQSSSEYQESEEYGLYDKSSSSNNNNNNESVSNEEGTDKATAANDSKDPHSSSKDESPSSSSGHYQSNSSISEFFENRHHNLQIKRIHHFDTHKLTETLSKSNFTKGQAKVLTYTIRDCISKTWEKLRQQTMTQSDLENDVYYYQSSLAELKTEIQVMRKNNQFILQTEAANIEREIDSLKQQMKEDMDNLRSDIQIEMNSRKNENRDAIKKQEMGLHEISTKYQVIIGDMRTDIEAIKLFSIRRGLTILVITSFVVVLYTLYVVSSSENKKSGSTRSKEQGSVDKNDDLSKKRRSQQPGAVVVGGDGSGTITFDKSRFTNNSTNDRRNEIDNDSSKNNSRSLALLSSQTDDPSTLPHSLMAQQQIIPGKPSQSSLNFATDPQSSSSSQEKPKLYRDFGDIRIHYVPDPDSLSQQHQQQSAGAITNGSAFNEGDLIPYGEDGSIILKSLKIVDNEQGSEGTPKLEFELIPSPKRKVSPPPSSSSAAISLNKEETPNKITTEDHCKENNKDGNKLQTSSLSLSSSSLENTSTSFSNNSDRSNQKSSPSLSQTSTTKNADNKEKKESGKNDENNNESGTSKPKQEDEKGQSRIGFESD</sequence>
<evidence type="ECO:0000256" key="4">
    <source>
        <dbReference type="ARBA" id="ARBA00022989"/>
    </source>
</evidence>
<dbReference type="AlphaFoldDB" id="A0A9W8DNA6"/>
<reference evidence="10" key="1">
    <citation type="submission" date="2022-07" db="EMBL/GenBank/DDBJ databases">
        <title>Phylogenomic reconstructions and comparative analyses of Kickxellomycotina fungi.</title>
        <authorList>
            <person name="Reynolds N.K."/>
            <person name="Stajich J.E."/>
            <person name="Barry K."/>
            <person name="Grigoriev I.V."/>
            <person name="Crous P."/>
            <person name="Smith M.E."/>
        </authorList>
    </citation>
    <scope>NUCLEOTIDE SEQUENCE</scope>
    <source>
        <strain evidence="10">NBRC 100468</strain>
    </source>
</reference>
<dbReference type="Pfam" id="PF07798">
    <property type="entry name" value="CCDC90-like"/>
    <property type="match status" value="1"/>
</dbReference>
<feature type="compositionally biased region" description="Polar residues" evidence="9">
    <location>
        <begin position="529"/>
        <end position="549"/>
    </location>
</feature>
<feature type="compositionally biased region" description="Basic and acidic residues" evidence="9">
    <location>
        <begin position="463"/>
        <end position="484"/>
    </location>
</feature>
<feature type="compositionally biased region" description="Polar residues" evidence="9">
    <location>
        <begin position="604"/>
        <end position="621"/>
    </location>
</feature>
<feature type="compositionally biased region" description="Basic and acidic residues" evidence="9">
    <location>
        <begin position="750"/>
        <end position="763"/>
    </location>
</feature>
<accession>A0A9W8DNA6</accession>
<dbReference type="OrthoDB" id="1552at2759"/>
<keyword evidence="6" id="KW-0496">Mitochondrion</keyword>
<evidence type="ECO:0000256" key="6">
    <source>
        <dbReference type="ARBA" id="ARBA00023128"/>
    </source>
</evidence>
<name>A0A9W8DNA6_9FUNG</name>
<dbReference type="PANTHER" id="PTHR14360">
    <property type="entry name" value="PROTEIN FMP32, MITOCHONDRIAL"/>
    <property type="match status" value="1"/>
</dbReference>
<feature type="region of interest" description="Disordered" evidence="9">
    <location>
        <begin position="649"/>
        <end position="789"/>
    </location>
</feature>
<comment type="caution">
    <text evidence="10">The sequence shown here is derived from an EMBL/GenBank/DDBJ whole genome shotgun (WGS) entry which is preliminary data.</text>
</comment>
<dbReference type="Gene3D" id="1.20.5.340">
    <property type="match status" value="1"/>
</dbReference>
<feature type="region of interest" description="Disordered" evidence="9">
    <location>
        <begin position="463"/>
        <end position="549"/>
    </location>
</feature>
<keyword evidence="11" id="KW-1185">Reference proteome</keyword>
<keyword evidence="4" id="KW-1133">Transmembrane helix</keyword>
<gene>
    <name evidence="10" type="ORF">H4219_003114</name>
</gene>
<evidence type="ECO:0000256" key="5">
    <source>
        <dbReference type="ARBA" id="ARBA00023054"/>
    </source>
</evidence>
<evidence type="ECO:0000256" key="3">
    <source>
        <dbReference type="ARBA" id="ARBA00022692"/>
    </source>
</evidence>
<feature type="compositionally biased region" description="Polar residues" evidence="9">
    <location>
        <begin position="503"/>
        <end position="517"/>
    </location>
</feature>
<evidence type="ECO:0000313" key="10">
    <source>
        <dbReference type="EMBL" id="KAJ1917600.1"/>
    </source>
</evidence>
<keyword evidence="3" id="KW-0812">Transmembrane</keyword>
<proteinExistence type="predicted"/>
<feature type="compositionally biased region" description="Low complexity" evidence="9">
    <location>
        <begin position="212"/>
        <end position="227"/>
    </location>
</feature>
<evidence type="ECO:0000256" key="1">
    <source>
        <dbReference type="ARBA" id="ARBA00004173"/>
    </source>
</evidence>
<feature type="compositionally biased region" description="Basic and acidic residues" evidence="9">
    <location>
        <begin position="164"/>
        <end position="179"/>
    </location>
</feature>